<evidence type="ECO:0000256" key="10">
    <source>
        <dbReference type="ARBA" id="ARBA00023077"/>
    </source>
</evidence>
<evidence type="ECO:0000256" key="5">
    <source>
        <dbReference type="ARBA" id="ARBA00022452"/>
    </source>
</evidence>
<evidence type="ECO:0000256" key="3">
    <source>
        <dbReference type="ARBA" id="ARBA00021261"/>
    </source>
</evidence>
<proteinExistence type="inferred from homology"/>
<reference evidence="18" key="1">
    <citation type="journal article" date="2019" name="Int. J. Syst. Evol. Microbiol.">
        <title>The Global Catalogue of Microorganisms (GCM) 10K type strain sequencing project: providing services to taxonomists for standard genome sequencing and annotation.</title>
        <authorList>
            <consortium name="The Broad Institute Genomics Platform"/>
            <consortium name="The Broad Institute Genome Sequencing Center for Infectious Disease"/>
            <person name="Wu L."/>
            <person name="Ma J."/>
        </authorList>
    </citation>
    <scope>NUCLEOTIDE SEQUENCE [LARGE SCALE GENOMIC DNA]</scope>
    <source>
        <strain evidence="18">JCM 15115</strain>
    </source>
</reference>
<evidence type="ECO:0000256" key="8">
    <source>
        <dbReference type="ARBA" id="ARBA00022729"/>
    </source>
</evidence>
<keyword evidence="12 17" id="KW-0675">Receptor</keyword>
<evidence type="ECO:0000256" key="6">
    <source>
        <dbReference type="ARBA" id="ARBA00022496"/>
    </source>
</evidence>
<keyword evidence="11 14" id="KW-0472">Membrane</keyword>
<dbReference type="InterPro" id="IPR037066">
    <property type="entry name" value="Plug_dom_sf"/>
</dbReference>
<organism evidence="17 18">
    <name type="scientific">Paenochrobactrum glaciei</name>
    <dbReference type="NCBI Taxonomy" id="486407"/>
    <lineage>
        <taxon>Bacteria</taxon>
        <taxon>Pseudomonadati</taxon>
        <taxon>Pseudomonadota</taxon>
        <taxon>Alphaproteobacteria</taxon>
        <taxon>Hyphomicrobiales</taxon>
        <taxon>Brucellaceae</taxon>
        <taxon>Paenochrobactrum</taxon>
    </lineage>
</organism>
<dbReference type="Gene3D" id="2.170.130.10">
    <property type="entry name" value="TonB-dependent receptor, plug domain"/>
    <property type="match status" value="1"/>
</dbReference>
<dbReference type="InterPro" id="IPR039426">
    <property type="entry name" value="TonB-dep_rcpt-like"/>
</dbReference>
<dbReference type="InterPro" id="IPR027385">
    <property type="entry name" value="Beta-barrel_OMP"/>
</dbReference>
<dbReference type="SMART" id="SM00965">
    <property type="entry name" value="STN"/>
    <property type="match status" value="1"/>
</dbReference>
<evidence type="ECO:0000256" key="4">
    <source>
        <dbReference type="ARBA" id="ARBA00022448"/>
    </source>
</evidence>
<dbReference type="InterPro" id="IPR000531">
    <property type="entry name" value="Beta-barrel_TonB"/>
</dbReference>
<evidence type="ECO:0000256" key="12">
    <source>
        <dbReference type="ARBA" id="ARBA00023170"/>
    </source>
</evidence>
<evidence type="ECO:0000256" key="2">
    <source>
        <dbReference type="ARBA" id="ARBA00009810"/>
    </source>
</evidence>
<keyword evidence="10 15" id="KW-0798">TonB box</keyword>
<protein>
    <recommendedName>
        <fullName evidence="3">Heme transporter BhuA</fullName>
    </recommendedName>
</protein>
<evidence type="ECO:0000313" key="17">
    <source>
        <dbReference type="EMBL" id="GAA0607677.1"/>
    </source>
</evidence>
<comment type="caution">
    <text evidence="17">The sequence shown here is derived from an EMBL/GenBank/DDBJ whole genome shotgun (WGS) entry which is preliminary data.</text>
</comment>
<dbReference type="Pfam" id="PF00593">
    <property type="entry name" value="TonB_dep_Rec_b-barrel"/>
    <property type="match status" value="1"/>
</dbReference>
<dbReference type="InterPro" id="IPR011662">
    <property type="entry name" value="Secretin/TonB_short_N"/>
</dbReference>
<keyword evidence="4 14" id="KW-0813">Transport</keyword>
<evidence type="ECO:0000256" key="11">
    <source>
        <dbReference type="ARBA" id="ARBA00023136"/>
    </source>
</evidence>
<keyword evidence="5 14" id="KW-1134">Transmembrane beta strand</keyword>
<dbReference type="Gene3D" id="3.55.50.30">
    <property type="match status" value="1"/>
</dbReference>
<evidence type="ECO:0000256" key="13">
    <source>
        <dbReference type="ARBA" id="ARBA00023237"/>
    </source>
</evidence>
<accession>A0ABP3RC99</accession>
<evidence type="ECO:0000259" key="16">
    <source>
        <dbReference type="SMART" id="SM00965"/>
    </source>
</evidence>
<evidence type="ECO:0000256" key="1">
    <source>
        <dbReference type="ARBA" id="ARBA00004571"/>
    </source>
</evidence>
<keyword evidence="9" id="KW-0408">Iron</keyword>
<dbReference type="Pfam" id="PF07715">
    <property type="entry name" value="Plug"/>
    <property type="match status" value="1"/>
</dbReference>
<sequence>MGAFVAPAYAQSTSQSVHFAIAAQPLTSAIDAFSLKTGWQVGYPPAIGRTLKVNAVSGEMAPAVALQKMIAGTGLTVRMTGAASAALIQADQQAAGVADDGSVLLDVITVTGTSPRLNIDLPYKSSDSSAYINAEQIERYKGTSPADLLKNAPGVYSGQARASGGIDANIRGLQGQGRVPVTVDGAQNSTSMYRGYQGIANSTFIDPDFIGGISVEKGPSTNAAGAGAIGGMVNMRTLNADDIVPEGEAFGARMKIEGSSNTSSPWSELSKRHHAMSGERETKDYLWALPENKVGWPGLFNLNSGSASIVLAGKSENFDIVGGFSRRVSGNYHAGKKGGNAPSLADCDPDAGRYCELDWYKKGLSIYLPGEEVLNTSQDIYSGLLKTTFRFGDDHTLDLGYSRYDSKFGEQYAIELATDRDNTYQRNPSHILVNTYTSRYRWNPDNDLIDLRWNAWGSWLDEETHAVDGSITKKSQMRGTDISNTSRFATSVGDVSLQYGLSYLYEETKPVEFGTNVAPRNGERWEASAFTNAGWQALDWLKLDGGMRYHRFSAQNNAEGNTDPKQKDGAFDYSTTMTVTPYEGWNVYGSYKNASRLPSLFEASGGFATIVDPDLKPETSKTWEIGTNFTRDAVFNNDDSVRFKVSYFDSTIDNYINRTLKGGRNMLIRNIDQAKMAGIDLSARYEQGGFSAELAGSYYTNIEYCITRDTCAHSSLASDYATNYVPPEYQVSLTLSQTLLDERLSLSGRVSHIGPRAADAQTPDAGGASMIAQIPWKPYTLVDLWATYKLSEAAKLSFAVENLTDVYYVEPLSLTRIPSPGRTLRIGFTTDFSPSSLKGWADLDNANAHDWSGLYAGLHLGGGTSSYQMADFTTNGENAQDYNFGNADTTIAGLHLGYDYQFANNLVVGIGGEYSKLKSDMDMAITGIQGAKVEGNWIAGVNARVGYAISDVLIFAKAGYAVADMEGTYRRARRIDGELVWAGVSDKSRLSGWSIGGGVEYAMTKHISISGEYSFTNLRKGSFETPELNGGIYKWDSKPRIDQIKLGINYRF</sequence>
<keyword evidence="7 14" id="KW-0812">Transmembrane</keyword>
<gene>
    <name evidence="17" type="ORF">GCM10008943_24030</name>
</gene>
<dbReference type="SUPFAM" id="SSF56925">
    <property type="entry name" value="OMPA-like"/>
    <property type="match status" value="1"/>
</dbReference>
<dbReference type="Proteomes" id="UP001424441">
    <property type="component" value="Unassembled WGS sequence"/>
</dbReference>
<dbReference type="EMBL" id="BAAADE010000004">
    <property type="protein sequence ID" value="GAA0607677.1"/>
    <property type="molecule type" value="Genomic_DNA"/>
</dbReference>
<dbReference type="RefSeq" id="WP_343805898.1">
    <property type="nucleotide sequence ID" value="NZ_BAAADE010000004.1"/>
</dbReference>
<keyword evidence="8" id="KW-0732">Signal</keyword>
<dbReference type="InterPro" id="IPR036942">
    <property type="entry name" value="Beta-barrel_TonB_sf"/>
</dbReference>
<evidence type="ECO:0000256" key="9">
    <source>
        <dbReference type="ARBA" id="ARBA00023004"/>
    </source>
</evidence>
<name>A0ABP3RC99_9HYPH</name>
<evidence type="ECO:0000256" key="15">
    <source>
        <dbReference type="RuleBase" id="RU003357"/>
    </source>
</evidence>
<feature type="domain" description="Secretin/TonB short N-terminal" evidence="16">
    <location>
        <begin position="39"/>
        <end position="91"/>
    </location>
</feature>
<evidence type="ECO:0000256" key="14">
    <source>
        <dbReference type="PROSITE-ProRule" id="PRU01360"/>
    </source>
</evidence>
<comment type="subcellular location">
    <subcellularLocation>
        <location evidence="1 14">Cell outer membrane</location>
        <topology evidence="1 14">Multi-pass membrane protein</topology>
    </subcellularLocation>
</comment>
<keyword evidence="6" id="KW-0410">Iron transport</keyword>
<evidence type="ECO:0000313" key="18">
    <source>
        <dbReference type="Proteomes" id="UP001424441"/>
    </source>
</evidence>
<dbReference type="Gene3D" id="2.40.160.20">
    <property type="match status" value="1"/>
</dbReference>
<keyword evidence="18" id="KW-1185">Reference proteome</keyword>
<evidence type="ECO:0000256" key="7">
    <source>
        <dbReference type="ARBA" id="ARBA00022692"/>
    </source>
</evidence>
<dbReference type="PANTHER" id="PTHR30069:SF41">
    <property type="entry name" value="HEME_HEMOPEXIN UTILIZATION PROTEIN C"/>
    <property type="match status" value="1"/>
</dbReference>
<dbReference type="SUPFAM" id="SSF56935">
    <property type="entry name" value="Porins"/>
    <property type="match status" value="1"/>
</dbReference>
<dbReference type="InterPro" id="IPR012910">
    <property type="entry name" value="Plug_dom"/>
</dbReference>
<dbReference type="InterPro" id="IPR011250">
    <property type="entry name" value="OMP/PagP_B-barrel"/>
</dbReference>
<dbReference type="Gene3D" id="2.40.170.20">
    <property type="entry name" value="TonB-dependent receptor, beta-barrel domain"/>
    <property type="match status" value="1"/>
</dbReference>
<comment type="similarity">
    <text evidence="2 14 15">Belongs to the TonB-dependent receptor family.</text>
</comment>
<keyword evidence="6" id="KW-0406">Ion transport</keyword>
<dbReference type="Pfam" id="PF13505">
    <property type="entry name" value="OMP_b-brl"/>
    <property type="match status" value="1"/>
</dbReference>
<keyword evidence="13 14" id="KW-0998">Cell outer membrane</keyword>
<dbReference type="PROSITE" id="PS52016">
    <property type="entry name" value="TONB_DEPENDENT_REC_3"/>
    <property type="match status" value="1"/>
</dbReference>
<dbReference type="PANTHER" id="PTHR30069">
    <property type="entry name" value="TONB-DEPENDENT OUTER MEMBRANE RECEPTOR"/>
    <property type="match status" value="1"/>
</dbReference>